<dbReference type="GeneTree" id="ENSGT00730000111912"/>
<dbReference type="Gene3D" id="1.20.58.1200">
    <property type="entry name" value="RNA silencing suppressor P21, N-terminal domain"/>
    <property type="match status" value="3"/>
</dbReference>
<sequence>MASQMCGIHLTSCRKYWRSRKRRLDSITQLQMWKVALHSGLQSDCDNLLRLCESEIHLSVQEQEVWKSAGEVLKQKRPEHINLCLHASQGTQHITTSSMKIIFDCLSNIADIRFISLNDQKTHSWNEEVKSFQVDLYIQGALYEMTTGQTCVEGLLPVLAHLIHSDSIEEQSKFMVSLYSKAHDTQEGVLPVLQPVFQTTPAVWYIDLSEKGTSGILEVLKFQNVKKPVELWWSDEESERELTIFLQCLPYISELRFNDCIPNTNDAIKVLVDLFICAATLEGETLKMLSSVCGYSAFPFADRDIAGQCAFLLDLYSHVSDYETQTGRSILPALLPLYQTAPALWSIDLSEKKASLLLEVLKLQPEKKPVELRGWSDDESEVRSFLQCLPYISYLRFFYRQDEGELPEEWRITFPPWLCCFLLKVFLQGAVNDTLTGQRSVEALLSALGLAHSYDSTEKCMLLLDLYSHAKDYEIQTGRSILPALQPVYLSTPSVWSIDLSERKASLLLEVLKLQPEKKQVELRDCSDDESDVRSFLQCLPYISYLSCDCQFFLSLCDALSVGSEGDALLSHSLLQALHYTLTLSGWLPSGSCKAVGAVLGQSTADEELDVTLTPQSISLQGAKLLFEQVKELHKLRMNEMATVKLARMSLLCKRPMIVKELTLVLSRPNPTERVQCRVISSLASLLTVWTIRSLDLTDCPIEGYLLTTLLCHQGPLTIRLSEEILQQLAVVVYEAQDEELTQCFLEKVEGDLSNCRLDWDVLHYLLKSTTQPITINLRRSRIRQQDMPHLLPFLNNIHFERMNSHFQRTALKEIHKQRAGHMVTTLVRSSDEWINLNNLVLKHDDCEALRFALHYSDGVKVNLLWTVIPKEEMGRILTLLHRVSELRVDRKLLLELLHAWTGLKTQSEAPAALLRVLNHKLDLSCSSAMDLSGQEEDTVLSLSSWDCRAISAAIDKADGDTELILHDCQVEDAGLEEFYKESILQRVHLSLGKPILLQLLHLIFVGDGGRSERLASLLSRALGKELDLSQTPLDLMACSSLALILEHSEGLSELDLSDCHLTDTHLAFLLTYLHKAQVLNLCNNEITDEGAVKLNQCMIGNSFTETVWLCNNKITKFDSFLADRRYKLWPAHVSGMQDQHVANLGSASVREETSKVFSKTKPIIKEFDPEIVEEVEESKISYRFQCWFRGKFQCRATGLVFGMREPGTVEYSVDHWDMHMLADTDCEPACPVFKISCPEGHMYQLHLLHCETEVYTAEALSVAHICSNSLEILEPNRVTHSHVIININGLSRWTSFHRKPKAQKRINGQVLLFLELNITEGQHRIWVYLLPRNVPYTEVRKQNKKLEFIRACSDCYLRPKARYRVTSDLEQGFSVHPKEKDLHIHNGPDQHATFTVLLDSKVTKLNLMIQELKSMGQKKVWKRQWFEPIFLKPGVNLTESDWLHNLCRILENLSAKEIKRLKFLVRNSKELPEPSISNNDLECLEELHELAELMVKSWGMNGSISATQFLMGELPRKDETVTSLLMPFLEQCVVLKGA</sequence>
<dbReference type="InterPro" id="IPR025307">
    <property type="entry name" value="FIIND_dom"/>
</dbReference>
<evidence type="ECO:0000256" key="1">
    <source>
        <dbReference type="ARBA" id="ARBA00004514"/>
    </source>
</evidence>
<protein>
    <recommendedName>
        <fullName evidence="7">FIIND domain-containing protein</fullName>
    </recommendedName>
</protein>
<dbReference type="InterPro" id="IPR001611">
    <property type="entry name" value="Leu-rich_rpt"/>
</dbReference>
<dbReference type="Ensembl" id="ENSHHUT00000033899.1">
    <property type="protein sequence ID" value="ENSHHUP00000032568.1"/>
    <property type="gene ID" value="ENSHHUG00000020620.1"/>
</dbReference>
<dbReference type="InterPro" id="IPR011029">
    <property type="entry name" value="DEATH-like_dom_sf"/>
</dbReference>
<dbReference type="PANTHER" id="PTHR31594">
    <property type="entry name" value="AIG1-TYPE G DOMAIN-CONTAINING PROTEIN"/>
    <property type="match status" value="1"/>
</dbReference>
<dbReference type="Pfam" id="PF13553">
    <property type="entry name" value="FIIND"/>
    <property type="match status" value="1"/>
</dbReference>
<evidence type="ECO:0000259" key="4">
    <source>
        <dbReference type="PROSITE" id="PS51830"/>
    </source>
</evidence>
<evidence type="ECO:0000313" key="6">
    <source>
        <dbReference type="Proteomes" id="UP000314982"/>
    </source>
</evidence>
<keyword evidence="2" id="KW-0963">Cytoplasm</keyword>
<dbReference type="InterPro" id="IPR052090">
    <property type="entry name" value="Cytolytic_pore-forming_toxin"/>
</dbReference>
<dbReference type="Pfam" id="PF13516">
    <property type="entry name" value="LRR_6"/>
    <property type="match status" value="1"/>
</dbReference>
<dbReference type="SUPFAM" id="SSF52047">
    <property type="entry name" value="RNI-like"/>
    <property type="match status" value="1"/>
</dbReference>
<dbReference type="GO" id="GO:0005829">
    <property type="term" value="C:cytosol"/>
    <property type="evidence" value="ECO:0007669"/>
    <property type="project" value="UniProtKB-SubCell"/>
</dbReference>
<dbReference type="Gene3D" id="3.80.10.10">
    <property type="entry name" value="Ribonuclease Inhibitor"/>
    <property type="match status" value="1"/>
</dbReference>
<proteinExistence type="predicted"/>
<reference evidence="5" key="2">
    <citation type="submission" date="2025-08" db="UniProtKB">
        <authorList>
            <consortium name="Ensembl"/>
        </authorList>
    </citation>
    <scope>IDENTIFICATION</scope>
</reference>
<evidence type="ECO:0008006" key="7">
    <source>
        <dbReference type="Google" id="ProtNLM"/>
    </source>
</evidence>
<keyword evidence="6" id="KW-1185">Reference proteome</keyword>
<reference evidence="5" key="3">
    <citation type="submission" date="2025-09" db="UniProtKB">
        <authorList>
            <consortium name="Ensembl"/>
        </authorList>
    </citation>
    <scope>IDENTIFICATION</scope>
</reference>
<dbReference type="PROSITE" id="PS50824">
    <property type="entry name" value="DAPIN"/>
    <property type="match status" value="1"/>
</dbReference>
<name>A0A4W5M3D9_9TELE</name>
<evidence type="ECO:0000256" key="2">
    <source>
        <dbReference type="ARBA" id="ARBA00022490"/>
    </source>
</evidence>
<dbReference type="Proteomes" id="UP000314982">
    <property type="component" value="Unassembled WGS sequence"/>
</dbReference>
<dbReference type="Gene3D" id="1.10.533.10">
    <property type="entry name" value="Death Domain, Fas"/>
    <property type="match status" value="1"/>
</dbReference>
<evidence type="ECO:0000259" key="3">
    <source>
        <dbReference type="PROSITE" id="PS50824"/>
    </source>
</evidence>
<dbReference type="InterPro" id="IPR004020">
    <property type="entry name" value="DAPIN"/>
</dbReference>
<comment type="subcellular location">
    <subcellularLocation>
        <location evidence="1">Cytoplasm</location>
        <location evidence="1">Cytosol</location>
    </subcellularLocation>
</comment>
<reference evidence="6" key="1">
    <citation type="submission" date="2018-06" db="EMBL/GenBank/DDBJ databases">
        <title>Genome assembly of Danube salmon.</title>
        <authorList>
            <person name="Macqueen D.J."/>
            <person name="Gundappa M.K."/>
        </authorList>
    </citation>
    <scope>NUCLEOTIDE SEQUENCE [LARGE SCALE GENOMIC DNA]</scope>
</reference>
<dbReference type="Pfam" id="PF23679">
    <property type="entry name" value="UPA-FIIND"/>
    <property type="match status" value="1"/>
</dbReference>
<accession>A0A4W5M3D9</accession>
<feature type="domain" description="Pyrin" evidence="3">
    <location>
        <begin position="1447"/>
        <end position="1532"/>
    </location>
</feature>
<feature type="domain" description="FIIND" evidence="4">
    <location>
        <begin position="1164"/>
        <end position="1440"/>
    </location>
</feature>
<organism evidence="5 6">
    <name type="scientific">Hucho hucho</name>
    <name type="common">huchen</name>
    <dbReference type="NCBI Taxonomy" id="62062"/>
    <lineage>
        <taxon>Eukaryota</taxon>
        <taxon>Metazoa</taxon>
        <taxon>Chordata</taxon>
        <taxon>Craniata</taxon>
        <taxon>Vertebrata</taxon>
        <taxon>Euteleostomi</taxon>
        <taxon>Actinopterygii</taxon>
        <taxon>Neopterygii</taxon>
        <taxon>Teleostei</taxon>
        <taxon>Protacanthopterygii</taxon>
        <taxon>Salmoniformes</taxon>
        <taxon>Salmonidae</taxon>
        <taxon>Salmoninae</taxon>
        <taxon>Hucho</taxon>
    </lineage>
</organism>
<dbReference type="InterPro" id="IPR032675">
    <property type="entry name" value="LRR_dom_sf"/>
</dbReference>
<dbReference type="PANTHER" id="PTHR31594:SF16">
    <property type="entry name" value="SI:CH211-281L24.3"/>
    <property type="match status" value="1"/>
</dbReference>
<dbReference type="PROSITE" id="PS51830">
    <property type="entry name" value="FIIND"/>
    <property type="match status" value="1"/>
</dbReference>
<evidence type="ECO:0000313" key="5">
    <source>
        <dbReference type="Ensembl" id="ENSHHUP00000032568.1"/>
    </source>
</evidence>